<feature type="transmembrane region" description="Helical" evidence="1">
    <location>
        <begin position="7"/>
        <end position="29"/>
    </location>
</feature>
<evidence type="ECO:0000313" key="2">
    <source>
        <dbReference type="EMBL" id="MPM57936.1"/>
    </source>
</evidence>
<protein>
    <submittedName>
        <fullName evidence="2">Uncharacterized protein</fullName>
    </submittedName>
</protein>
<feature type="transmembrane region" description="Helical" evidence="1">
    <location>
        <begin position="114"/>
        <end position="137"/>
    </location>
</feature>
<evidence type="ECO:0000256" key="1">
    <source>
        <dbReference type="SAM" id="Phobius"/>
    </source>
</evidence>
<reference evidence="2" key="1">
    <citation type="submission" date="2019-08" db="EMBL/GenBank/DDBJ databases">
        <authorList>
            <person name="Kucharzyk K."/>
            <person name="Murdoch R.W."/>
            <person name="Higgins S."/>
            <person name="Loffler F."/>
        </authorList>
    </citation>
    <scope>NUCLEOTIDE SEQUENCE</scope>
</reference>
<proteinExistence type="predicted"/>
<feature type="transmembrane region" description="Helical" evidence="1">
    <location>
        <begin position="69"/>
        <end position="93"/>
    </location>
</feature>
<accession>A0A645AYR7</accession>
<keyword evidence="1" id="KW-1133">Transmembrane helix</keyword>
<sequence length="179" mass="19452">MKTTGSRILLLILIVLAVCGFLYLMNYLFDHTEFVPEIFSGAAREQVLGQVDPGSPASLAAQDRAFARIAMFVFSSIIAAQAAAFVLAIAVVNSIRRSADSVKLRLKQLENADIFFDVPLYLGLFGTISGFLIMVFSTQSSLVIAYSSTLVGIILSLLLRLGVLYPLRRKLLSTGGDEK</sequence>
<organism evidence="2">
    <name type="scientific">bioreactor metagenome</name>
    <dbReference type="NCBI Taxonomy" id="1076179"/>
    <lineage>
        <taxon>unclassified sequences</taxon>
        <taxon>metagenomes</taxon>
        <taxon>ecological metagenomes</taxon>
    </lineage>
</organism>
<feature type="transmembrane region" description="Helical" evidence="1">
    <location>
        <begin position="143"/>
        <end position="163"/>
    </location>
</feature>
<dbReference type="EMBL" id="VSSQ01016517">
    <property type="protein sequence ID" value="MPM57936.1"/>
    <property type="molecule type" value="Genomic_DNA"/>
</dbReference>
<keyword evidence="1" id="KW-0472">Membrane</keyword>
<keyword evidence="1" id="KW-0812">Transmembrane</keyword>
<dbReference type="AlphaFoldDB" id="A0A645AYR7"/>
<name>A0A645AYR7_9ZZZZ</name>
<comment type="caution">
    <text evidence="2">The sequence shown here is derived from an EMBL/GenBank/DDBJ whole genome shotgun (WGS) entry which is preliminary data.</text>
</comment>
<gene>
    <name evidence="2" type="ORF">SDC9_104765</name>
</gene>